<proteinExistence type="predicted"/>
<keyword evidence="1" id="KW-0732">Signal</keyword>
<protein>
    <submittedName>
        <fullName evidence="2">Uncharacterized protein</fullName>
    </submittedName>
</protein>
<sequence>NTISSRILIWSLLLFLALNIVYPSRTLNSIQDLKDFPVHPLSTSQLRLLYWLASQINHIDNNNIMTFNFDPTRGDYGSHYYKNIERVLPPLLNNIGNYYTLGNLNMKNALDLPEYVTKEFLISTHIAEKLKNNRQRLILHAIWNHTTMFITVDQVYLTQHYPPNWGRGSEYDPDNTYRITPNLLREIQTFQTLSATDIQNQYGIQIGPTNQIEDPLQRLALFFKIFKNLKTSYSKCYSNTKQRRRRSESKEECDDLKMKLEVKTTCKGTARISWDDIPKRHLNPDVFVVLYQNKDSEIQLDYTKIIEASGNFNTNAALNHGLQVRLHKSKTNWGTKTPGEIWRGLEFHDTNREIPVGIRGYDASLQLYVKDGKASARLYVRNSFTNWMDVFKSSWVGFYSNGNTGTSTCYTWQWAVYFSKETRSDIPEYDVYVYQSSMAISPGVHARFILWRKAGEKARTSDWEIQRPANINVNINGYDASLQLFVREGYACARLYIKKSFSDWKSKFYYSWVGFYSDENKANTKYDKNMWQWTIKFSKEIPSDIPDYDAYVYQSSLAMSPGVQARFILDHNEMARTLPWEIQRPADSKSPVDINGYDALLQLFVKDNKASARLYIKKSFSDWKSKFYNSWVGFYSDENKANTKYDANMWQWTIKFSKEIPSDIPDYDAYVYQFGRTMSPGVQARFLLSDNIEKARTLPWKN</sequence>
<dbReference type="GeneTree" id="ENSGT00730000111690"/>
<dbReference type="Proteomes" id="UP000694395">
    <property type="component" value="Chromosome Y"/>
</dbReference>
<feature type="signal peptide" evidence="1">
    <location>
        <begin position="1"/>
        <end position="23"/>
    </location>
</feature>
<evidence type="ECO:0000313" key="2">
    <source>
        <dbReference type="Ensembl" id="ENSOMYP00000135569.1"/>
    </source>
</evidence>
<dbReference type="Ensembl" id="ENSOMYT00000158423.1">
    <property type="protein sequence ID" value="ENSOMYP00000135569.1"/>
    <property type="gene ID" value="ENSOMYG00000070429.1"/>
</dbReference>
<accession>A0A8K9XMT0</accession>
<feature type="chain" id="PRO_5035428742" evidence="1">
    <location>
        <begin position="24"/>
        <end position="702"/>
    </location>
</feature>
<evidence type="ECO:0000313" key="3">
    <source>
        <dbReference type="Proteomes" id="UP000694395"/>
    </source>
</evidence>
<organism evidence="2 3">
    <name type="scientific">Oncorhynchus mykiss</name>
    <name type="common">Rainbow trout</name>
    <name type="synonym">Salmo gairdneri</name>
    <dbReference type="NCBI Taxonomy" id="8022"/>
    <lineage>
        <taxon>Eukaryota</taxon>
        <taxon>Metazoa</taxon>
        <taxon>Chordata</taxon>
        <taxon>Craniata</taxon>
        <taxon>Vertebrata</taxon>
        <taxon>Euteleostomi</taxon>
        <taxon>Actinopterygii</taxon>
        <taxon>Neopterygii</taxon>
        <taxon>Teleostei</taxon>
        <taxon>Protacanthopterygii</taxon>
        <taxon>Salmoniformes</taxon>
        <taxon>Salmonidae</taxon>
        <taxon>Salmoninae</taxon>
        <taxon>Oncorhynchus</taxon>
    </lineage>
</organism>
<reference evidence="2" key="3">
    <citation type="submission" date="2025-09" db="UniProtKB">
        <authorList>
            <consortium name="Ensembl"/>
        </authorList>
    </citation>
    <scope>IDENTIFICATION</scope>
</reference>
<dbReference type="AlphaFoldDB" id="A0A8K9XMT0"/>
<evidence type="ECO:0000256" key="1">
    <source>
        <dbReference type="SAM" id="SignalP"/>
    </source>
</evidence>
<dbReference type="PANTHER" id="PTHR38706:SF2">
    <property type="match status" value="1"/>
</dbReference>
<reference evidence="2" key="1">
    <citation type="submission" date="2020-07" db="EMBL/GenBank/DDBJ databases">
        <title>A long reads based de novo assembly of the rainbow trout Arlee double haploid line genome.</title>
        <authorList>
            <person name="Gao G."/>
            <person name="Palti Y."/>
        </authorList>
    </citation>
    <scope>NUCLEOTIDE SEQUENCE [LARGE SCALE GENOMIC DNA]</scope>
</reference>
<keyword evidence="3" id="KW-1185">Reference proteome</keyword>
<reference evidence="2" key="2">
    <citation type="submission" date="2025-08" db="UniProtKB">
        <authorList>
            <consortium name="Ensembl"/>
        </authorList>
    </citation>
    <scope>IDENTIFICATION</scope>
</reference>
<name>A0A8K9XMT0_ONCMY</name>
<dbReference type="PANTHER" id="PTHR38706">
    <property type="entry name" value="SI:CH211-198C19.1-RELATED"/>
    <property type="match status" value="1"/>
</dbReference>